<accession>A0ABV9QQQ7</accession>
<dbReference type="Proteomes" id="UP001595886">
    <property type="component" value="Unassembled WGS sequence"/>
</dbReference>
<name>A0ABV9QQQ7_9GAMM</name>
<gene>
    <name evidence="2" type="ORF">ACFO6Q_02785</name>
</gene>
<dbReference type="RefSeq" id="WP_380018985.1">
    <property type="nucleotide sequence ID" value="NZ_JBHSHD010000003.1"/>
</dbReference>
<proteinExistence type="predicted"/>
<evidence type="ECO:0000313" key="3">
    <source>
        <dbReference type="Proteomes" id="UP001595886"/>
    </source>
</evidence>
<organism evidence="2 3">
    <name type="scientific">Dokdonella ginsengisoli</name>
    <dbReference type="NCBI Taxonomy" id="363846"/>
    <lineage>
        <taxon>Bacteria</taxon>
        <taxon>Pseudomonadati</taxon>
        <taxon>Pseudomonadota</taxon>
        <taxon>Gammaproteobacteria</taxon>
        <taxon>Lysobacterales</taxon>
        <taxon>Rhodanobacteraceae</taxon>
        <taxon>Dokdonella</taxon>
    </lineage>
</organism>
<feature type="signal peptide" evidence="1">
    <location>
        <begin position="1"/>
        <end position="18"/>
    </location>
</feature>
<evidence type="ECO:0000256" key="1">
    <source>
        <dbReference type="SAM" id="SignalP"/>
    </source>
</evidence>
<keyword evidence="1" id="KW-0732">Signal</keyword>
<protein>
    <submittedName>
        <fullName evidence="2">Uncharacterized protein</fullName>
    </submittedName>
</protein>
<evidence type="ECO:0000313" key="2">
    <source>
        <dbReference type="EMBL" id="MFC4819231.1"/>
    </source>
</evidence>
<reference evidence="3" key="1">
    <citation type="journal article" date="2019" name="Int. J. Syst. Evol. Microbiol.">
        <title>The Global Catalogue of Microorganisms (GCM) 10K type strain sequencing project: providing services to taxonomists for standard genome sequencing and annotation.</title>
        <authorList>
            <consortium name="The Broad Institute Genomics Platform"/>
            <consortium name="The Broad Institute Genome Sequencing Center for Infectious Disease"/>
            <person name="Wu L."/>
            <person name="Ma J."/>
        </authorList>
    </citation>
    <scope>NUCLEOTIDE SEQUENCE [LARGE SCALE GENOMIC DNA]</scope>
    <source>
        <strain evidence="3">CCUG 30340</strain>
    </source>
</reference>
<sequence>MRSCLLAALFAAPGAGCAATVHYVDVVNTAKDSLVAFAEAPAGSGAFLDLPLGGALRGGGDSATVAIEGDSRNCLRDLRAEFADGRVLIQRGFDVCRYRSYHLGAHLRAALRSRPARP</sequence>
<feature type="chain" id="PRO_5045574124" evidence="1">
    <location>
        <begin position="19"/>
        <end position="118"/>
    </location>
</feature>
<dbReference type="EMBL" id="JBHSHD010000003">
    <property type="protein sequence ID" value="MFC4819231.1"/>
    <property type="molecule type" value="Genomic_DNA"/>
</dbReference>
<comment type="caution">
    <text evidence="2">The sequence shown here is derived from an EMBL/GenBank/DDBJ whole genome shotgun (WGS) entry which is preliminary data.</text>
</comment>
<keyword evidence="3" id="KW-1185">Reference proteome</keyword>